<dbReference type="SUPFAM" id="SSF52540">
    <property type="entry name" value="P-loop containing nucleoside triphosphate hydrolases"/>
    <property type="match status" value="1"/>
</dbReference>
<reference evidence="4 5" key="1">
    <citation type="submission" date="2019-10" db="EMBL/GenBank/DDBJ databases">
        <title>Nonomuraea sp. nov., isolated from Phyllanthus amarus.</title>
        <authorList>
            <person name="Klykleung N."/>
            <person name="Tanasupawat S."/>
        </authorList>
    </citation>
    <scope>NUCLEOTIDE SEQUENCE [LARGE SCALE GENOMIC DNA]</scope>
    <source>
        <strain evidence="4 5">CR1-09</strain>
    </source>
</reference>
<keyword evidence="1" id="KW-0802">TPR repeat</keyword>
<feature type="compositionally biased region" description="Basic and acidic residues" evidence="2">
    <location>
        <begin position="177"/>
        <end position="189"/>
    </location>
</feature>
<evidence type="ECO:0000256" key="1">
    <source>
        <dbReference type="PROSITE-ProRule" id="PRU00339"/>
    </source>
</evidence>
<feature type="region of interest" description="Disordered" evidence="2">
    <location>
        <begin position="837"/>
        <end position="856"/>
    </location>
</feature>
<name>A0A5N6BYC4_9ACTN</name>
<accession>A0A5N6BYC4</accession>
<gene>
    <name evidence="4" type="ORF">FH610_011970</name>
</gene>
<dbReference type="InterPro" id="IPR027417">
    <property type="entry name" value="P-loop_NTPase"/>
</dbReference>
<dbReference type="Pfam" id="PF13424">
    <property type="entry name" value="TPR_12"/>
    <property type="match status" value="1"/>
</dbReference>
<evidence type="ECO:0000256" key="2">
    <source>
        <dbReference type="SAM" id="MobiDB-lite"/>
    </source>
</evidence>
<feature type="domain" description="Orc1-like AAA ATPase" evidence="3">
    <location>
        <begin position="92"/>
        <end position="253"/>
    </location>
</feature>
<feature type="compositionally biased region" description="Low complexity" evidence="2">
    <location>
        <begin position="1"/>
        <end position="30"/>
    </location>
</feature>
<dbReference type="SMART" id="SM00028">
    <property type="entry name" value="TPR"/>
    <property type="match status" value="3"/>
</dbReference>
<proteinExistence type="predicted"/>
<dbReference type="Gene3D" id="1.25.40.10">
    <property type="entry name" value="Tetratricopeptide repeat domain"/>
    <property type="match status" value="2"/>
</dbReference>
<feature type="region of interest" description="Disordered" evidence="2">
    <location>
        <begin position="1"/>
        <end position="45"/>
    </location>
</feature>
<feature type="region of interest" description="Disordered" evidence="2">
    <location>
        <begin position="177"/>
        <end position="201"/>
    </location>
</feature>
<protein>
    <submittedName>
        <fullName evidence="4">Tetratricopeptide repeat protein</fullName>
    </submittedName>
</protein>
<organism evidence="4 5">
    <name type="scientific">Microbispora catharanthi</name>
    <dbReference type="NCBI Taxonomy" id="1712871"/>
    <lineage>
        <taxon>Bacteria</taxon>
        <taxon>Bacillati</taxon>
        <taxon>Actinomycetota</taxon>
        <taxon>Actinomycetes</taxon>
        <taxon>Streptosporangiales</taxon>
        <taxon>Streptosporangiaceae</taxon>
        <taxon>Microbispora</taxon>
    </lineage>
</organism>
<dbReference type="PANTHER" id="PTHR47691:SF3">
    <property type="entry name" value="HTH-TYPE TRANSCRIPTIONAL REGULATOR RV0890C-RELATED"/>
    <property type="match status" value="1"/>
</dbReference>
<dbReference type="EMBL" id="VDMA02000005">
    <property type="protein sequence ID" value="KAB8185492.1"/>
    <property type="molecule type" value="Genomic_DNA"/>
</dbReference>
<dbReference type="InterPro" id="IPR011990">
    <property type="entry name" value="TPR-like_helical_dom_sf"/>
</dbReference>
<evidence type="ECO:0000259" key="3">
    <source>
        <dbReference type="Pfam" id="PF13191"/>
    </source>
</evidence>
<evidence type="ECO:0000313" key="5">
    <source>
        <dbReference type="Proteomes" id="UP000313066"/>
    </source>
</evidence>
<dbReference type="PANTHER" id="PTHR47691">
    <property type="entry name" value="REGULATOR-RELATED"/>
    <property type="match status" value="1"/>
</dbReference>
<dbReference type="Gene3D" id="3.40.50.300">
    <property type="entry name" value="P-loop containing nucleotide triphosphate hydrolases"/>
    <property type="match status" value="1"/>
</dbReference>
<sequence length="889" mass="96212">MCGPRCTTRSAAARSTARSSRGTRSAVRSSPVPARPCRTSARGRTERVAATRNTISGGLFLSAVIQGHTVTVQLPPQVTPALSGAPPRTEAFTGRDDELSTLLGLLDPARDTGAGTRAEPDRPRAALVTGLGGAGKTELALQAAHLARERGWFPGGVLFTDLRGYADLPCHCDVPSHAEQHGRDERPNHDQAAQGRQRGARPGEVLGELLRALGLDPERVPPGTQDRSRLFATVLDAYAEQGRPILLVLDNASSAEQVRPLLPGTGKALITSRHTLDVGARLLDLGMLAPGAAVELLARALRLALGDADTRVAREPAAAADIAGLCAGLPLAVRIVAALLAADPARPLRAMAEDLEEAATRLDELSYEDRGVRAAFELSYRHLEAEEARMFRLMTAAPGPDLSVETAAVVADRGPRDARRLLEALHRAHLVERGGAYGRWRMHDLVRLYAEERARDQAGPDRHEEACDRLLDHCCARARAAGAWLSLPEAQARRETQARQEAQLQRESQARREEFASREEAVTWLDAEGRTLVAAVTAAAGRGDRARSHALAVDLAPYFEFRQRTGEWITTALAAVDAAGRLGHHAELAAAMTLGNAYRLARRYDESAAQLRRALSLARDDRARSPVLHNLGLTYLRMGALAKAEACHRRDRRICALAGDLRGRAQAAVALGDALRARRRHPEAAKVLTEAVTLLQRLDGLGLGNRTALMHARVNLALTYLAGRPDRTPTYILWQLCAALAAARDLDDRHAQALIFMNLSTAYRNRCAACHGPSALAWGRRAVTLFEELGDSYHRARALTALGLAAGPEEARRSLAEALSIFEDLGAGRECREVRALSRTDRTEPPRREACTADESEQVRDWVDDLPHAVLRGDDERLGDVLIPGCNIG</sequence>
<dbReference type="AlphaFoldDB" id="A0A5N6BYC4"/>
<dbReference type="InterPro" id="IPR019734">
    <property type="entry name" value="TPR_rpt"/>
</dbReference>
<evidence type="ECO:0000313" key="4">
    <source>
        <dbReference type="EMBL" id="KAB8185492.1"/>
    </source>
</evidence>
<dbReference type="InterPro" id="IPR041664">
    <property type="entry name" value="AAA_16"/>
</dbReference>
<feature type="repeat" description="TPR" evidence="1">
    <location>
        <begin position="588"/>
        <end position="621"/>
    </location>
</feature>
<dbReference type="Pfam" id="PF13191">
    <property type="entry name" value="AAA_16"/>
    <property type="match status" value="1"/>
</dbReference>
<dbReference type="PROSITE" id="PS50005">
    <property type="entry name" value="TPR"/>
    <property type="match status" value="1"/>
</dbReference>
<keyword evidence="5" id="KW-1185">Reference proteome</keyword>
<comment type="caution">
    <text evidence="4">The sequence shown here is derived from an EMBL/GenBank/DDBJ whole genome shotgun (WGS) entry which is preliminary data.</text>
</comment>
<dbReference type="SUPFAM" id="SSF48452">
    <property type="entry name" value="TPR-like"/>
    <property type="match status" value="1"/>
</dbReference>
<dbReference type="Proteomes" id="UP000313066">
    <property type="component" value="Unassembled WGS sequence"/>
</dbReference>